<protein>
    <recommendedName>
        <fullName evidence="2">Protein kinase domain-containing protein</fullName>
    </recommendedName>
</protein>
<dbReference type="PANTHER" id="PTHR44329">
    <property type="entry name" value="SERINE/THREONINE-PROTEIN KINASE TNNI3K-RELATED"/>
    <property type="match status" value="1"/>
</dbReference>
<dbReference type="GO" id="GO:0004674">
    <property type="term" value="F:protein serine/threonine kinase activity"/>
    <property type="evidence" value="ECO:0007669"/>
    <property type="project" value="TreeGrafter"/>
</dbReference>
<dbReference type="EMBL" id="CAJMWV010000379">
    <property type="protein sequence ID" value="CAE6391376.1"/>
    <property type="molecule type" value="Genomic_DNA"/>
</dbReference>
<organism evidence="3 4">
    <name type="scientific">Rhizoctonia solani</name>
    <dbReference type="NCBI Taxonomy" id="456999"/>
    <lineage>
        <taxon>Eukaryota</taxon>
        <taxon>Fungi</taxon>
        <taxon>Dikarya</taxon>
        <taxon>Basidiomycota</taxon>
        <taxon>Agaricomycotina</taxon>
        <taxon>Agaricomycetes</taxon>
        <taxon>Cantharellales</taxon>
        <taxon>Ceratobasidiaceae</taxon>
        <taxon>Rhizoctonia</taxon>
    </lineage>
</organism>
<dbReference type="Proteomes" id="UP000663831">
    <property type="component" value="Unassembled WGS sequence"/>
</dbReference>
<dbReference type="SUPFAM" id="SSF56112">
    <property type="entry name" value="Protein kinase-like (PK-like)"/>
    <property type="match status" value="1"/>
</dbReference>
<reference evidence="3" key="1">
    <citation type="submission" date="2021-01" db="EMBL/GenBank/DDBJ databases">
        <authorList>
            <person name="Kaushik A."/>
        </authorList>
    </citation>
    <scope>NUCLEOTIDE SEQUENCE</scope>
    <source>
        <strain evidence="3">AG3-1AP</strain>
    </source>
</reference>
<keyword evidence="1" id="KW-0472">Membrane</keyword>
<evidence type="ECO:0000256" key="1">
    <source>
        <dbReference type="SAM" id="Phobius"/>
    </source>
</evidence>
<accession>A0A8H3A1E5</accession>
<feature type="transmembrane region" description="Helical" evidence="1">
    <location>
        <begin position="244"/>
        <end position="270"/>
    </location>
</feature>
<feature type="domain" description="Protein kinase" evidence="2">
    <location>
        <begin position="17"/>
        <end position="273"/>
    </location>
</feature>
<dbReference type="InterPro" id="IPR051681">
    <property type="entry name" value="Ser/Thr_Kinases-Pseudokinases"/>
</dbReference>
<sequence length="273" mass="30786">MKLLTRLEGRAIEWLPINVVDLAGKVRFDSSKRQDHEQIAKHQFIWRRFSHTKPEILEDAHVHTALYEATYVPKWYSKATRVVIKAGYNFKPNTNSLEALYSSIQHEVALMSQIDHPCIHKLLGIDSSPVHTYLPDMVFEPLTQLTLQTLFSQNKAGYREHVKILVDVASAITYLHQHTGGSISHGDIQPANIFVLPGGGAKLANFSCAFQYISEQPESPRRWSEVISVPLQPSLYCSPESRNLFAFPTLAGDIWSFGAVILSVIILYSLSED</sequence>
<dbReference type="InterPro" id="IPR011009">
    <property type="entry name" value="Kinase-like_dom_sf"/>
</dbReference>
<dbReference type="CDD" id="cd00180">
    <property type="entry name" value="PKc"/>
    <property type="match status" value="1"/>
</dbReference>
<dbReference type="PROSITE" id="PS50011">
    <property type="entry name" value="PROTEIN_KINASE_DOM"/>
    <property type="match status" value="1"/>
</dbReference>
<evidence type="ECO:0000313" key="4">
    <source>
        <dbReference type="Proteomes" id="UP000663831"/>
    </source>
</evidence>
<dbReference type="GO" id="GO:0005524">
    <property type="term" value="F:ATP binding"/>
    <property type="evidence" value="ECO:0007669"/>
    <property type="project" value="InterPro"/>
</dbReference>
<comment type="caution">
    <text evidence="3">The sequence shown here is derived from an EMBL/GenBank/DDBJ whole genome shotgun (WGS) entry which is preliminary data.</text>
</comment>
<evidence type="ECO:0000259" key="2">
    <source>
        <dbReference type="PROSITE" id="PS50011"/>
    </source>
</evidence>
<gene>
    <name evidence="3" type="ORF">RDB_LOCUS8755</name>
</gene>
<dbReference type="AlphaFoldDB" id="A0A8H3A1E5"/>
<keyword evidence="1" id="KW-1133">Transmembrane helix</keyword>
<dbReference type="Pfam" id="PF00069">
    <property type="entry name" value="Pkinase"/>
    <property type="match status" value="1"/>
</dbReference>
<proteinExistence type="predicted"/>
<dbReference type="InterPro" id="IPR000719">
    <property type="entry name" value="Prot_kinase_dom"/>
</dbReference>
<evidence type="ECO:0000313" key="3">
    <source>
        <dbReference type="EMBL" id="CAE6391376.1"/>
    </source>
</evidence>
<keyword evidence="1" id="KW-0812">Transmembrane</keyword>
<dbReference type="Gene3D" id="1.10.510.10">
    <property type="entry name" value="Transferase(Phosphotransferase) domain 1"/>
    <property type="match status" value="1"/>
</dbReference>
<name>A0A8H3A1E5_9AGAM</name>